<feature type="transmembrane region" description="Helical" evidence="1">
    <location>
        <begin position="276"/>
        <end position="301"/>
    </location>
</feature>
<feature type="transmembrane region" description="Helical" evidence="1">
    <location>
        <begin position="346"/>
        <end position="365"/>
    </location>
</feature>
<evidence type="ECO:0000313" key="4">
    <source>
        <dbReference type="Proteomes" id="UP000829194"/>
    </source>
</evidence>
<feature type="transmembrane region" description="Helical" evidence="1">
    <location>
        <begin position="124"/>
        <end position="142"/>
    </location>
</feature>
<dbReference type="EMBL" id="CP093547">
    <property type="protein sequence ID" value="UNP28917.1"/>
    <property type="molecule type" value="Genomic_DNA"/>
</dbReference>
<dbReference type="RefSeq" id="WP_057944453.1">
    <property type="nucleotide sequence ID" value="NZ_CP011131.1"/>
</dbReference>
<feature type="transmembrane region" description="Helical" evidence="1">
    <location>
        <begin position="149"/>
        <end position="166"/>
    </location>
</feature>
<evidence type="ECO:0000259" key="2">
    <source>
        <dbReference type="Pfam" id="PF04235"/>
    </source>
</evidence>
<reference evidence="3 4" key="1">
    <citation type="submission" date="2022-03" db="EMBL/GenBank/DDBJ databases">
        <title>Complete genome sequence of Lysobacter capsici VKM B-2533 and Lysobacter gummosus 10.1.1, promising sources of lytic agents.</title>
        <authorList>
            <person name="Tarlachkov S.V."/>
            <person name="Kudryakova I.V."/>
            <person name="Afoshin A.S."/>
            <person name="Leontyevskaya E.A."/>
            <person name="Leontyevskaya N.V."/>
        </authorList>
    </citation>
    <scope>NUCLEOTIDE SEQUENCE [LARGE SCALE GENOMIC DNA]</scope>
    <source>
        <strain evidence="3 4">10.1.1</strain>
    </source>
</reference>
<evidence type="ECO:0000256" key="1">
    <source>
        <dbReference type="SAM" id="Phobius"/>
    </source>
</evidence>
<gene>
    <name evidence="3" type="ORF">MOV92_20985</name>
</gene>
<keyword evidence="1" id="KW-1133">Transmembrane helix</keyword>
<feature type="domain" description="DUF418" evidence="2">
    <location>
        <begin position="228"/>
        <end position="388"/>
    </location>
</feature>
<name>A0ABY3XD59_9GAMM</name>
<dbReference type="PANTHER" id="PTHR30590:SF2">
    <property type="entry name" value="INNER MEMBRANE PROTEIN"/>
    <property type="match status" value="1"/>
</dbReference>
<dbReference type="InterPro" id="IPR007349">
    <property type="entry name" value="DUF418"/>
</dbReference>
<keyword evidence="1" id="KW-0472">Membrane</keyword>
<dbReference type="Proteomes" id="UP000829194">
    <property type="component" value="Chromosome"/>
</dbReference>
<protein>
    <submittedName>
        <fullName evidence="3">DUF418 domain-containing protein</fullName>
    </submittedName>
</protein>
<sequence>MLPASTAPARIEHLDALRGLALFGIAMVNVGVFASPWWGLGTSDPGFAAPLDRAVNALVAMVFEMKFYLLFSFLFGYSFSLQLSAARRAGEAFAPRMGRRLLGLWAIGLAHALLLFHGDILTTYALMGALLLAMHQAPEALAVRRANRLLLLTAAAWAGFAVLVWIDGAPAGDAAAVAPQARAALIGFSGDPGEVLSARVDALWSSAWVIAGLQAPCALAMFLYGMIAGRRQILARVDHYQPLLRTVRRWGLAIGLPAAALFAAVQTWAPGGALELFALALSIVTAPLLCLAYVAVAMRVFAGRGGARIARALAPAGRMALSNYLLQSFVLSLLFTGYGLGLMGRISPLGCVAVVAVLFGAQLWLSDAWLRRHAYGPVEWLLRAITIGAWPRAQAAAYPSR</sequence>
<feature type="transmembrane region" description="Helical" evidence="1">
    <location>
        <begin position="207"/>
        <end position="229"/>
    </location>
</feature>
<proteinExistence type="predicted"/>
<organism evidence="3 4">
    <name type="scientific">Lysobacter gummosus</name>
    <dbReference type="NCBI Taxonomy" id="262324"/>
    <lineage>
        <taxon>Bacteria</taxon>
        <taxon>Pseudomonadati</taxon>
        <taxon>Pseudomonadota</taxon>
        <taxon>Gammaproteobacteria</taxon>
        <taxon>Lysobacterales</taxon>
        <taxon>Lysobacteraceae</taxon>
        <taxon>Lysobacter</taxon>
    </lineage>
</organism>
<dbReference type="Pfam" id="PF04235">
    <property type="entry name" value="DUF418"/>
    <property type="match status" value="1"/>
</dbReference>
<feature type="transmembrane region" description="Helical" evidence="1">
    <location>
        <begin position="250"/>
        <end position="270"/>
    </location>
</feature>
<accession>A0ABY3XD59</accession>
<keyword evidence="4" id="KW-1185">Reference proteome</keyword>
<dbReference type="InterPro" id="IPR052529">
    <property type="entry name" value="Bact_Transport_Assoc"/>
</dbReference>
<evidence type="ECO:0000313" key="3">
    <source>
        <dbReference type="EMBL" id="UNP28917.1"/>
    </source>
</evidence>
<feature type="transmembrane region" description="Helical" evidence="1">
    <location>
        <begin position="58"/>
        <end position="80"/>
    </location>
</feature>
<feature type="transmembrane region" description="Helical" evidence="1">
    <location>
        <begin position="101"/>
        <end position="118"/>
    </location>
</feature>
<dbReference type="PANTHER" id="PTHR30590">
    <property type="entry name" value="INNER MEMBRANE PROTEIN"/>
    <property type="match status" value="1"/>
</dbReference>
<feature type="transmembrane region" description="Helical" evidence="1">
    <location>
        <begin position="321"/>
        <end position="340"/>
    </location>
</feature>
<keyword evidence="1" id="KW-0812">Transmembrane</keyword>
<feature type="transmembrane region" description="Helical" evidence="1">
    <location>
        <begin position="20"/>
        <end position="38"/>
    </location>
</feature>